<reference evidence="6" key="1">
    <citation type="submission" date="2018-12" db="EMBL/GenBank/DDBJ databases">
        <authorList>
            <person name="Syme R.A."/>
            <person name="Farfan-Caceres L."/>
            <person name="Lichtenzveig J."/>
        </authorList>
    </citation>
    <scope>NUCLEOTIDE SEQUENCE</scope>
    <source>
        <strain evidence="6">Al4</strain>
    </source>
</reference>
<protein>
    <recommendedName>
        <fullName evidence="5">Carrier domain-containing protein</fullName>
    </recommendedName>
</protein>
<dbReference type="Pfam" id="PF00550">
    <property type="entry name" value="PP-binding"/>
    <property type="match status" value="1"/>
</dbReference>
<evidence type="ECO:0000256" key="3">
    <source>
        <dbReference type="ARBA" id="ARBA00022679"/>
    </source>
</evidence>
<evidence type="ECO:0000259" key="5">
    <source>
        <dbReference type="PROSITE" id="PS50075"/>
    </source>
</evidence>
<keyword evidence="7" id="KW-1185">Reference proteome</keyword>
<evidence type="ECO:0000256" key="4">
    <source>
        <dbReference type="ARBA" id="ARBA00023268"/>
    </source>
</evidence>
<dbReference type="PANTHER" id="PTHR43775">
    <property type="entry name" value="FATTY ACID SYNTHASE"/>
    <property type="match status" value="1"/>
</dbReference>
<dbReference type="Gene3D" id="3.40.50.150">
    <property type="entry name" value="Vaccinia Virus protein VP39"/>
    <property type="match status" value="1"/>
</dbReference>
<dbReference type="InterPro" id="IPR009081">
    <property type="entry name" value="PP-bd_ACP"/>
</dbReference>
<keyword evidence="3" id="KW-0808">Transferase</keyword>
<evidence type="ECO:0000256" key="2">
    <source>
        <dbReference type="ARBA" id="ARBA00022553"/>
    </source>
</evidence>
<dbReference type="SUPFAM" id="SSF53335">
    <property type="entry name" value="S-adenosyl-L-methionine-dependent methyltransferases"/>
    <property type="match status" value="1"/>
</dbReference>
<organism evidence="6 7">
    <name type="scientific">Ascochyta lentis</name>
    <dbReference type="NCBI Taxonomy" id="205686"/>
    <lineage>
        <taxon>Eukaryota</taxon>
        <taxon>Fungi</taxon>
        <taxon>Dikarya</taxon>
        <taxon>Ascomycota</taxon>
        <taxon>Pezizomycotina</taxon>
        <taxon>Dothideomycetes</taxon>
        <taxon>Pleosporomycetidae</taxon>
        <taxon>Pleosporales</taxon>
        <taxon>Pleosporineae</taxon>
        <taxon>Didymellaceae</taxon>
        <taxon>Ascochyta</taxon>
    </lineage>
</organism>
<dbReference type="InterPro" id="IPR036291">
    <property type="entry name" value="NAD(P)-bd_dom_sf"/>
</dbReference>
<reference evidence="6" key="2">
    <citation type="submission" date="2020-09" db="EMBL/GenBank/DDBJ databases">
        <title>Reference genome assembly for Australian Ascochyta lentis isolate Al4.</title>
        <authorList>
            <person name="Lee R.C."/>
            <person name="Farfan-Caceres L.M."/>
            <person name="Debler J.W."/>
            <person name="Williams A.H."/>
            <person name="Henares B.M."/>
        </authorList>
    </citation>
    <scope>NUCLEOTIDE SEQUENCE</scope>
    <source>
        <strain evidence="6">Al4</strain>
    </source>
</reference>
<dbReference type="InterPro" id="IPR006162">
    <property type="entry name" value="Ppantetheine_attach_site"/>
</dbReference>
<dbReference type="PROSITE" id="PS50075">
    <property type="entry name" value="CARRIER"/>
    <property type="match status" value="1"/>
</dbReference>
<evidence type="ECO:0000313" key="7">
    <source>
        <dbReference type="Proteomes" id="UP000651452"/>
    </source>
</evidence>
<dbReference type="InterPro" id="IPR050091">
    <property type="entry name" value="PKS_NRPS_Biosynth_Enz"/>
</dbReference>
<dbReference type="GO" id="GO:0006633">
    <property type="term" value="P:fatty acid biosynthetic process"/>
    <property type="evidence" value="ECO:0007669"/>
    <property type="project" value="TreeGrafter"/>
</dbReference>
<dbReference type="Pfam" id="PF08659">
    <property type="entry name" value="KR"/>
    <property type="match status" value="1"/>
</dbReference>
<comment type="caution">
    <text evidence="6">The sequence shown here is derived from an EMBL/GenBank/DDBJ whole genome shotgun (WGS) entry which is preliminary data.</text>
</comment>
<dbReference type="PANTHER" id="PTHR43775:SF49">
    <property type="entry name" value="SYNTHASE, PUTATIVE (JCVI)-RELATED"/>
    <property type="match status" value="1"/>
</dbReference>
<dbReference type="OrthoDB" id="3797266at2759"/>
<accession>A0A8H7J5U7</accession>
<gene>
    <name evidence="6" type="ORF">EKO04_003962</name>
</gene>
<keyword evidence="2" id="KW-0597">Phosphoprotein</keyword>
<dbReference type="SUPFAM" id="SSF47336">
    <property type="entry name" value="ACP-like"/>
    <property type="match status" value="1"/>
</dbReference>
<sequence length="777" mass="84618">MRFSDVPSTPYDDLLLLSTLAWEPDLTISRAVSEPTDPLQSFIRLLGWKYPTLRVLQVGAGDTTITRAIIHALQPGSKERLYSKFIYAITRNEGKEKIREETGSLKAFEVVPLDMAESGLEALVGESLCDFVILSSEFIKDLQRLPLGFNELRQLLRPHGHLLVHNACNQEVANSELTHLAENLSKAGFTVGSVLSLSGINASFFTGRLLPPPEINFDVELLVDKSGSRSVAQRLEKHFIKNGVQVTLSTKLGASAKPAVISLLDLDKTSVFSIDEAGFRPLIDSLTKFQGPIIWLVPPCQASCTDPRAAMMIGLARTIRQEYNTDLTVVEVDAATLGRADFPSLILSLYRSLANRDRFGGTLNPDYEYAVIDGIVKVPRLHWFGLSDEASVAAAAKGTLANAVFKEKSSYLLIGGLGGLGRAVATWMVENGARSLLFLSRSASDGRHEPFVIELESQGCKVQLVPGSVTDASEIRQAIGLAGPSLAGVMQMSMVLRDNSLATMTFPEWDTCIKPKVQGTFELHKALTGIALDFFVMFSSGSGIGGQHGQANYNAANTFLDAFAHSRHAQGLPASVIDIGVMDDIGAVAQSEQMADIFRNTGHTFLREQDLLNGLSIAIASQQAGPRSQLILGVSTDRALSDPTNRTIWKRDVRMGVAHQFDRFSQADGDTGSGIQTEYADIRSLAKNHPEKLLEEDTLMVIARSIGSALSSLLVRPIDDFMLADPLDTLGLDSVVAIELLSWLQRSFRVGFMTLEIIQCSSLLNLAEQVARRSMLK</sequence>
<evidence type="ECO:0000313" key="6">
    <source>
        <dbReference type="EMBL" id="KAF9697666.1"/>
    </source>
</evidence>
<dbReference type="InterPro" id="IPR013968">
    <property type="entry name" value="PKS_KR"/>
</dbReference>
<dbReference type="Gene3D" id="3.40.50.720">
    <property type="entry name" value="NAD(P)-binding Rossmann-like Domain"/>
    <property type="match status" value="1"/>
</dbReference>
<dbReference type="GO" id="GO:0044550">
    <property type="term" value="P:secondary metabolite biosynthetic process"/>
    <property type="evidence" value="ECO:0007669"/>
    <property type="project" value="TreeGrafter"/>
</dbReference>
<keyword evidence="1" id="KW-0596">Phosphopantetheine</keyword>
<feature type="domain" description="Carrier" evidence="5">
    <location>
        <begin position="697"/>
        <end position="774"/>
    </location>
</feature>
<dbReference type="AlphaFoldDB" id="A0A8H7J5U7"/>
<dbReference type="SMART" id="SM00822">
    <property type="entry name" value="PKS_KR"/>
    <property type="match status" value="1"/>
</dbReference>
<dbReference type="GO" id="GO:0004312">
    <property type="term" value="F:fatty acid synthase activity"/>
    <property type="evidence" value="ECO:0007669"/>
    <property type="project" value="TreeGrafter"/>
</dbReference>
<name>A0A8H7J5U7_9PLEO</name>
<dbReference type="EMBL" id="RZGK01000007">
    <property type="protein sequence ID" value="KAF9697666.1"/>
    <property type="molecule type" value="Genomic_DNA"/>
</dbReference>
<dbReference type="InterPro" id="IPR057326">
    <property type="entry name" value="KR_dom"/>
</dbReference>
<evidence type="ECO:0000256" key="1">
    <source>
        <dbReference type="ARBA" id="ARBA00022450"/>
    </source>
</evidence>
<dbReference type="PROSITE" id="PS00012">
    <property type="entry name" value="PHOSPHOPANTETHEINE"/>
    <property type="match status" value="1"/>
</dbReference>
<dbReference type="InterPro" id="IPR029063">
    <property type="entry name" value="SAM-dependent_MTases_sf"/>
</dbReference>
<keyword evidence="4" id="KW-0511">Multifunctional enzyme</keyword>
<proteinExistence type="predicted"/>
<dbReference type="SUPFAM" id="SSF51735">
    <property type="entry name" value="NAD(P)-binding Rossmann-fold domains"/>
    <property type="match status" value="1"/>
</dbReference>
<dbReference type="Proteomes" id="UP000651452">
    <property type="component" value="Unassembled WGS sequence"/>
</dbReference>
<dbReference type="InterPro" id="IPR036736">
    <property type="entry name" value="ACP-like_sf"/>
</dbReference>